<dbReference type="InterPro" id="IPR013320">
    <property type="entry name" value="ConA-like_dom_sf"/>
</dbReference>
<dbReference type="SUPFAM" id="SSF51445">
    <property type="entry name" value="(Trans)glycosidases"/>
    <property type="match status" value="1"/>
</dbReference>
<evidence type="ECO:0000256" key="1">
    <source>
        <dbReference type="ARBA" id="ARBA00007401"/>
    </source>
</evidence>
<proteinExistence type="inferred from homology"/>
<evidence type="ECO:0000256" key="5">
    <source>
        <dbReference type="SAM" id="SignalP"/>
    </source>
</evidence>
<evidence type="ECO:0000259" key="9">
    <source>
        <dbReference type="Pfam" id="PF22666"/>
    </source>
</evidence>
<dbReference type="InterPro" id="IPR017853">
    <property type="entry name" value="GH"/>
</dbReference>
<evidence type="ECO:0000259" key="6">
    <source>
        <dbReference type="Pfam" id="PF00703"/>
    </source>
</evidence>
<dbReference type="BioCyc" id="BSUB633149:G1GM8-2948-MONOMER"/>
<dbReference type="InterPro" id="IPR008979">
    <property type="entry name" value="Galactose-bd-like_sf"/>
</dbReference>
<accession>D9QNK0</accession>
<dbReference type="HOGENOM" id="CLU_005015_2_0_5"/>
<dbReference type="GO" id="GO:0004553">
    <property type="term" value="F:hydrolase activity, hydrolyzing O-glycosyl compounds"/>
    <property type="evidence" value="ECO:0007669"/>
    <property type="project" value="InterPro"/>
</dbReference>
<feature type="domain" description="Glycoside hydrolase family 2 immunoglobulin-like beta-sandwich" evidence="6">
    <location>
        <begin position="459"/>
        <end position="571"/>
    </location>
</feature>
<keyword evidence="5" id="KW-0732">Signal</keyword>
<dbReference type="CAZy" id="GH2">
    <property type="family name" value="Glycoside Hydrolase Family 2"/>
</dbReference>
<feature type="domain" description="Glycoside hydrolase family 2 catalytic" evidence="7">
    <location>
        <begin position="673"/>
        <end position="783"/>
    </location>
</feature>
<dbReference type="SUPFAM" id="SSF49785">
    <property type="entry name" value="Galactose-binding domain-like"/>
    <property type="match status" value="1"/>
</dbReference>
<dbReference type="GO" id="GO:0005975">
    <property type="term" value="P:carbohydrate metabolic process"/>
    <property type="evidence" value="ECO:0007669"/>
    <property type="project" value="InterPro"/>
</dbReference>
<dbReference type="InterPro" id="IPR054593">
    <property type="entry name" value="Beta-mannosidase-like_N2"/>
</dbReference>
<feature type="region of interest" description="Disordered" evidence="4">
    <location>
        <begin position="228"/>
        <end position="251"/>
    </location>
</feature>
<dbReference type="Pfam" id="PF13385">
    <property type="entry name" value="Laminin_G_3"/>
    <property type="match status" value="1"/>
</dbReference>
<protein>
    <submittedName>
        <fullName evidence="10">Glycoside hydrolase family 2 sugar binding protein</fullName>
    </submittedName>
</protein>
<dbReference type="InterPro" id="IPR006103">
    <property type="entry name" value="Glyco_hydro_2_cat"/>
</dbReference>
<dbReference type="Gene3D" id="2.60.120.260">
    <property type="entry name" value="Galactose-binding domain-like"/>
    <property type="match status" value="1"/>
</dbReference>
<dbReference type="eggNOG" id="COG3250">
    <property type="taxonomic scope" value="Bacteria"/>
</dbReference>
<dbReference type="InterPro" id="IPR043534">
    <property type="entry name" value="EBDG/EBM"/>
</dbReference>
<dbReference type="Pfam" id="PF18368">
    <property type="entry name" value="Ig_GlcNase"/>
    <property type="match status" value="1"/>
</dbReference>
<feature type="domain" description="Beta-mannosidase-like galactose-binding" evidence="9">
    <location>
        <begin position="288"/>
        <end position="448"/>
    </location>
</feature>
<dbReference type="Proteomes" id="UP000002696">
    <property type="component" value="Chromosome"/>
</dbReference>
<evidence type="ECO:0000259" key="7">
    <source>
        <dbReference type="Pfam" id="PF02836"/>
    </source>
</evidence>
<dbReference type="PANTHER" id="PTHR43536">
    <property type="entry name" value="MANNOSYLGLYCOPROTEIN ENDO-BETA-MANNOSIDASE"/>
    <property type="match status" value="1"/>
</dbReference>
<organism evidence="10 11">
    <name type="scientific">Brevundimonas subvibrioides (strain ATCC 15264 / DSM 4735 / LMG 14903 / NBRC 16000 / CB 81)</name>
    <name type="common">Caulobacter subvibrioides</name>
    <dbReference type="NCBI Taxonomy" id="633149"/>
    <lineage>
        <taxon>Bacteria</taxon>
        <taxon>Pseudomonadati</taxon>
        <taxon>Pseudomonadota</taxon>
        <taxon>Alphaproteobacteria</taxon>
        <taxon>Caulobacterales</taxon>
        <taxon>Caulobacteraceae</taxon>
        <taxon>Brevundimonas</taxon>
    </lineage>
</organism>
<evidence type="ECO:0000313" key="10">
    <source>
        <dbReference type="EMBL" id="ADL02235.1"/>
    </source>
</evidence>
<dbReference type="Gene3D" id="2.60.40.10">
    <property type="entry name" value="Immunoglobulins"/>
    <property type="match status" value="3"/>
</dbReference>
<dbReference type="PANTHER" id="PTHR43536:SF1">
    <property type="entry name" value="MANNOSYLGLYCOPROTEIN ENDO-BETA-MANNOSIDASE"/>
    <property type="match status" value="1"/>
</dbReference>
<dbReference type="EMBL" id="CP002102">
    <property type="protein sequence ID" value="ADL02235.1"/>
    <property type="molecule type" value="Genomic_DNA"/>
</dbReference>
<feature type="chain" id="PRO_5003126883" evidence="5">
    <location>
        <begin position="23"/>
        <end position="1144"/>
    </location>
</feature>
<dbReference type="InterPro" id="IPR036156">
    <property type="entry name" value="Beta-gal/glucu_dom_sf"/>
</dbReference>
<dbReference type="Pfam" id="PF02836">
    <property type="entry name" value="Glyco_hydro_2_C"/>
    <property type="match status" value="1"/>
</dbReference>
<dbReference type="InterPro" id="IPR041351">
    <property type="entry name" value="Ig_GlcNase"/>
</dbReference>
<evidence type="ECO:0000256" key="2">
    <source>
        <dbReference type="ARBA" id="ARBA00022801"/>
    </source>
</evidence>
<dbReference type="AlphaFoldDB" id="D9QNK0"/>
<feature type="signal peptide" evidence="5">
    <location>
        <begin position="1"/>
        <end position="22"/>
    </location>
</feature>
<reference evidence="11" key="1">
    <citation type="journal article" date="2011" name="J. Bacteriol.">
        <title>Genome sequences of eight morphologically diverse alphaproteobacteria.</title>
        <authorList>
            <consortium name="US DOE Joint Genome Institute"/>
            <person name="Brown P.J."/>
            <person name="Kysela D.T."/>
            <person name="Buechlein A."/>
            <person name="Hemmerich C."/>
            <person name="Brun Y.V."/>
        </authorList>
    </citation>
    <scope>NUCLEOTIDE SEQUENCE [LARGE SCALE GENOMIC DNA]</scope>
    <source>
        <strain evidence="11">ATCC 15264 / DSM 4735 / LMG 14903 / NBRC 16000 / CB 81</strain>
    </source>
</reference>
<dbReference type="Gene3D" id="3.20.20.80">
    <property type="entry name" value="Glycosidases"/>
    <property type="match status" value="1"/>
</dbReference>
<evidence type="ECO:0000313" key="11">
    <source>
        <dbReference type="Proteomes" id="UP000002696"/>
    </source>
</evidence>
<name>D9QNK0_BRESC</name>
<comment type="similarity">
    <text evidence="1">Belongs to the glycosyl hydrolase 2 family.</text>
</comment>
<evidence type="ECO:0000259" key="8">
    <source>
        <dbReference type="Pfam" id="PF18368"/>
    </source>
</evidence>
<dbReference type="SUPFAM" id="SSF49303">
    <property type="entry name" value="beta-Galactosidase/glucuronidase domain"/>
    <property type="match status" value="3"/>
</dbReference>
<evidence type="ECO:0000256" key="4">
    <source>
        <dbReference type="SAM" id="MobiDB-lite"/>
    </source>
</evidence>
<dbReference type="Gene3D" id="2.60.120.200">
    <property type="match status" value="1"/>
</dbReference>
<evidence type="ECO:0000256" key="3">
    <source>
        <dbReference type="ARBA" id="ARBA00023295"/>
    </source>
</evidence>
<keyword evidence="2 10" id="KW-0378">Hydrolase</keyword>
<dbReference type="STRING" id="633149.Bresu_2929"/>
<keyword evidence="3" id="KW-0326">Glycosidase</keyword>
<feature type="domain" description="Exo-beta-D-glucosaminidase Ig-fold" evidence="8">
    <location>
        <begin position="1030"/>
        <end position="1135"/>
    </location>
</feature>
<dbReference type="InterPro" id="IPR006102">
    <property type="entry name" value="Ig-like_GH2"/>
</dbReference>
<gene>
    <name evidence="10" type="ordered locus">Bresu_2929</name>
</gene>
<keyword evidence="11" id="KW-1185">Reference proteome</keyword>
<sequence>MRVLTSWGLALLILASQAPAGAQPAVQSGSNMGPYDAVFLRGGVGIARELPADSPLLRAGAAFSVTAWVRIDGDAPGRSIVTAIGDPGQSGSRALILDGGRPGYINGGAAVISDRVLEAGRWQHLALVSDGARTMLYVDGQAVAEARGASVVVPPRISLAPALTDDADLRHFAGAVAQAMWRDGPLTPGAVAEQAARRPDFDLVHFWNVGVGWEWQSRANTGLWRPQDPWTLPQADTPPSPPVARAVEDQPALEPLDARHWTVNGWRMAAQPDVAADPERLSSPGYDASTWLEATVPGTVLTTLVDRGVYPDPYYGLNNLAIPERLARQDYWYRTAFQLPEVTEGSRVTLVLNGVNYASEVWVNGRHVGGTVGAFIRGRFTFDAVAGENVVAIRVSPPPHPGTPHEQSITGGVGENGGQLAIDGPTFVATEGWDWIPGIRDRNTGLWQSVTLEASGDVTIGDPHVVTDLPLPRIDQADVHITVPLTNASAVTRRVSVSARFGDVTVSRTVDAPPGDSVVRFAPDTDPLLRLTDPQLWWPNGYGEPALQTLSLSVEADGRISDETSVRFGIREVSYDLSLFDSAGALRRVNVQTTDGGLLGQRLIDVRHEAIKQSPRGWTESLTAAGEASPAVVDIAETLPEPHLTLRVNGVRIAARGGNMGMDDAMKRSGRARLEPYFRLQREAHMNVVRNWMGTNTQPSFYDLADEYGLMVLNDFWQSTQNFQVEPQDPQLFLANARDTVARYRNHPSIVLWFGRNEGVPYPMLNEGLDDVVAELDGTRWFTGSSNTVNLQGSGPYNYRPPVGYFTDLATGFSVETGTPSLSTLESIEAFVPESERWPLSDTLAYHDWHFAGNGDTRTFMDTLTTMFGAPTSLEDFERKAQMMNLETHKAMFEGFLGHLWTRNSGRLLWMTHPSWPSNAWQLYSWDYDTSAAYWGARSATEPLHIQINQPDNTLVVVNTTQAARDLTADVRITDLGGRVRDSLTRPLTAQANAVTPLGVLPLDRLMSENGMVLVSLTLSDGAGFVVSRNAYWRGRDPAAYQALNGLAEAGLDVQAARPQAVDGERMMRVTIRNTGQAPVLNTKLTLVDEKGERILPAYYDDNYLMLLPGETRTVDVRYPADARRAAVTVRAWNLTQRTVTTTP</sequence>
<dbReference type="InterPro" id="IPR013783">
    <property type="entry name" value="Ig-like_fold"/>
</dbReference>
<dbReference type="Pfam" id="PF00703">
    <property type="entry name" value="Glyco_hydro_2"/>
    <property type="match status" value="1"/>
</dbReference>
<dbReference type="KEGG" id="bsb:Bresu_2929"/>
<dbReference type="Pfam" id="PF22666">
    <property type="entry name" value="Glyco_hydro_2_N2"/>
    <property type="match status" value="1"/>
</dbReference>
<dbReference type="SUPFAM" id="SSF49899">
    <property type="entry name" value="Concanavalin A-like lectins/glucanases"/>
    <property type="match status" value="1"/>
</dbReference>
<dbReference type="InParanoid" id="D9QNK0"/>